<dbReference type="Proteomes" id="UP000186218">
    <property type="component" value="Unassembled WGS sequence"/>
</dbReference>
<feature type="transmembrane region" description="Helical" evidence="1">
    <location>
        <begin position="121"/>
        <end position="141"/>
    </location>
</feature>
<dbReference type="PANTHER" id="PTHR40761">
    <property type="entry name" value="CONSERVED INTEGRAL MEMBRANE ALANINE VALINE AND LEUCINE RICH PROTEIN-RELATED"/>
    <property type="match status" value="1"/>
</dbReference>
<reference evidence="2 3" key="1">
    <citation type="submission" date="2017-01" db="EMBL/GenBank/DDBJ databases">
        <authorList>
            <person name="Mah S.A."/>
            <person name="Swanson W.J."/>
            <person name="Moy G.W."/>
            <person name="Vacquier V.D."/>
        </authorList>
    </citation>
    <scope>NUCLEOTIDE SEQUENCE [LARGE SCALE GENOMIC DNA]</scope>
    <source>
        <strain evidence="2 3">CPCC 203464</strain>
    </source>
</reference>
<protein>
    <recommendedName>
        <fullName evidence="4">Magnesium transporter NIPA</fullName>
    </recommendedName>
</protein>
<sequence>MHTWLPALLAVCSAFVIALGTVLRQRCSTREGAPTAGWWFGAGIAVAGFGLMVAALALGSVLLVQPLVVLAVLFAMPMEAWLDHRRPRRIEWIWGGVLVAAVAVFLVIADPESSDRRPDHVVIGGSIGGVFLLVVLLVIAAERSSTHYRALCYGLGAGVLFGASAIVVKAAAYQVLHRGIGVFAHPEIYLFAVAATGAVVAQQRAFGAGELQTSFPAMSVTEPATAMLLGVLLLGEVVDAGWWRAIIMVVMLLLIMRSVVQLAKASAMRETGQDNDDPVRV</sequence>
<accession>A0A1N7GNZ8</accession>
<proteinExistence type="predicted"/>
<feature type="transmembrane region" description="Helical" evidence="1">
    <location>
        <begin position="92"/>
        <end position="109"/>
    </location>
</feature>
<organism evidence="2 3">
    <name type="scientific">Williamsia sterculiae</name>
    <dbReference type="NCBI Taxonomy" id="1344003"/>
    <lineage>
        <taxon>Bacteria</taxon>
        <taxon>Bacillati</taxon>
        <taxon>Actinomycetota</taxon>
        <taxon>Actinomycetes</taxon>
        <taxon>Mycobacteriales</taxon>
        <taxon>Nocardiaceae</taxon>
        <taxon>Williamsia</taxon>
    </lineage>
</organism>
<feature type="transmembrane region" description="Helical" evidence="1">
    <location>
        <begin position="241"/>
        <end position="260"/>
    </location>
</feature>
<dbReference type="AlphaFoldDB" id="A0A1N7GNZ8"/>
<evidence type="ECO:0000313" key="2">
    <source>
        <dbReference type="EMBL" id="SIS14314.1"/>
    </source>
</evidence>
<keyword evidence="1" id="KW-0472">Membrane</keyword>
<dbReference type="PANTHER" id="PTHR40761:SF1">
    <property type="entry name" value="CONSERVED INTEGRAL MEMBRANE ALANINE VALINE AND LEUCINE RICH PROTEIN-RELATED"/>
    <property type="match status" value="1"/>
</dbReference>
<dbReference type="OrthoDB" id="4382070at2"/>
<dbReference type="STRING" id="1344003.SAMN05445060_2945"/>
<dbReference type="RefSeq" id="WP_076480827.1">
    <property type="nucleotide sequence ID" value="NZ_FTNT01000009.1"/>
</dbReference>
<evidence type="ECO:0000256" key="1">
    <source>
        <dbReference type="SAM" id="Phobius"/>
    </source>
</evidence>
<name>A0A1N7GNZ8_9NOCA</name>
<evidence type="ECO:0000313" key="3">
    <source>
        <dbReference type="Proteomes" id="UP000186218"/>
    </source>
</evidence>
<dbReference type="EMBL" id="FTNT01000009">
    <property type="protein sequence ID" value="SIS14314.1"/>
    <property type="molecule type" value="Genomic_DNA"/>
</dbReference>
<feature type="transmembrane region" description="Helical" evidence="1">
    <location>
        <begin position="153"/>
        <end position="176"/>
    </location>
</feature>
<feature type="transmembrane region" description="Helical" evidence="1">
    <location>
        <begin position="182"/>
        <end position="201"/>
    </location>
</feature>
<gene>
    <name evidence="2" type="ORF">SAMN05445060_2945</name>
</gene>
<keyword evidence="1" id="KW-1133">Transmembrane helix</keyword>
<keyword evidence="1" id="KW-0812">Transmembrane</keyword>
<dbReference type="NCBIfam" id="NF038012">
    <property type="entry name" value="DMT_1"/>
    <property type="match status" value="1"/>
</dbReference>
<keyword evidence="3" id="KW-1185">Reference proteome</keyword>
<feature type="transmembrane region" description="Helical" evidence="1">
    <location>
        <begin position="40"/>
        <end position="72"/>
    </location>
</feature>
<evidence type="ECO:0008006" key="4">
    <source>
        <dbReference type="Google" id="ProtNLM"/>
    </source>
</evidence>
<feature type="transmembrane region" description="Helical" evidence="1">
    <location>
        <begin position="213"/>
        <end position="235"/>
    </location>
</feature>